<dbReference type="InterPro" id="IPR005000">
    <property type="entry name" value="Aldolase/citrate-lyase_domain"/>
</dbReference>
<proteinExistence type="inferred from homology"/>
<dbReference type="Pfam" id="PF03328">
    <property type="entry name" value="HpcH_HpaI"/>
    <property type="match status" value="1"/>
</dbReference>
<evidence type="ECO:0000256" key="5">
    <source>
        <dbReference type="PIRSR" id="PIRSR015582-1"/>
    </source>
</evidence>
<evidence type="ECO:0000256" key="6">
    <source>
        <dbReference type="PIRSR" id="PIRSR015582-2"/>
    </source>
</evidence>
<reference evidence="8 9" key="1">
    <citation type="submission" date="2018-09" db="EMBL/GenBank/DDBJ databases">
        <authorList>
            <person name="Grouzdev D.S."/>
            <person name="Krutkina M.S."/>
        </authorList>
    </citation>
    <scope>NUCLEOTIDE SEQUENCE [LARGE SCALE GENOMIC DNA]</scope>
    <source>
        <strain evidence="8 9">RmlP001</strain>
    </source>
</reference>
<evidence type="ECO:0000256" key="1">
    <source>
        <dbReference type="ARBA" id="ARBA00001946"/>
    </source>
</evidence>
<accession>A0A4Q2RHW2</accession>
<evidence type="ECO:0000256" key="4">
    <source>
        <dbReference type="ARBA" id="ARBA00022842"/>
    </source>
</evidence>
<feature type="binding site" evidence="6">
    <location>
        <position position="157"/>
    </location>
    <ligand>
        <name>Mg(2+)</name>
        <dbReference type="ChEBI" id="CHEBI:18420"/>
    </ligand>
</feature>
<evidence type="ECO:0000256" key="3">
    <source>
        <dbReference type="ARBA" id="ARBA00022723"/>
    </source>
</evidence>
<keyword evidence="9" id="KW-1185">Reference proteome</keyword>
<protein>
    <submittedName>
        <fullName evidence="8">CoA ester lyase</fullName>
    </submittedName>
</protein>
<dbReference type="PANTHER" id="PTHR32308">
    <property type="entry name" value="LYASE BETA SUBUNIT, PUTATIVE (AFU_ORTHOLOGUE AFUA_4G13030)-RELATED"/>
    <property type="match status" value="1"/>
</dbReference>
<feature type="binding site" evidence="6">
    <location>
        <position position="126"/>
    </location>
    <ligand>
        <name>Mg(2+)</name>
        <dbReference type="ChEBI" id="CHEBI:18420"/>
    </ligand>
</feature>
<dbReference type="InterPro" id="IPR040442">
    <property type="entry name" value="Pyrv_kinase-like_dom_sf"/>
</dbReference>
<feature type="binding site" evidence="5">
    <location>
        <position position="126"/>
    </location>
    <ligand>
        <name>substrate</name>
    </ligand>
</feature>
<dbReference type="OrthoDB" id="9800547at2"/>
<dbReference type="InterPro" id="IPR011206">
    <property type="entry name" value="Citrate_lyase_beta/mcl1/mcl2"/>
</dbReference>
<gene>
    <name evidence="8" type="ORF">D3272_01795</name>
</gene>
<dbReference type="Proteomes" id="UP000289411">
    <property type="component" value="Unassembled WGS sequence"/>
</dbReference>
<reference evidence="8 9" key="2">
    <citation type="submission" date="2019-02" db="EMBL/GenBank/DDBJ databases">
        <title>'Lichenibacterium ramalinii' gen. nov. sp. nov., 'Lichenibacterium minor' gen. nov. sp. nov.</title>
        <authorList>
            <person name="Pankratov T."/>
        </authorList>
    </citation>
    <scope>NUCLEOTIDE SEQUENCE [LARGE SCALE GENOMIC DNA]</scope>
    <source>
        <strain evidence="8 9">RmlP001</strain>
    </source>
</reference>
<dbReference type="GO" id="GO:0006107">
    <property type="term" value="P:oxaloacetate metabolic process"/>
    <property type="evidence" value="ECO:0007669"/>
    <property type="project" value="TreeGrafter"/>
</dbReference>
<organism evidence="8 9">
    <name type="scientific">Lichenibacterium ramalinae</name>
    <dbReference type="NCBI Taxonomy" id="2316527"/>
    <lineage>
        <taxon>Bacteria</taxon>
        <taxon>Pseudomonadati</taxon>
        <taxon>Pseudomonadota</taxon>
        <taxon>Alphaproteobacteria</taxon>
        <taxon>Hyphomicrobiales</taxon>
        <taxon>Lichenihabitantaceae</taxon>
        <taxon>Lichenibacterium</taxon>
    </lineage>
</organism>
<dbReference type="AlphaFoldDB" id="A0A4Q2RHW2"/>
<keyword evidence="8" id="KW-0456">Lyase</keyword>
<comment type="caution">
    <text evidence="8">The sequence shown here is derived from an EMBL/GenBank/DDBJ whole genome shotgun (WGS) entry which is preliminary data.</text>
</comment>
<evidence type="ECO:0000256" key="2">
    <source>
        <dbReference type="ARBA" id="ARBA00005568"/>
    </source>
</evidence>
<keyword evidence="3 6" id="KW-0479">Metal-binding</keyword>
<dbReference type="EMBL" id="QYBC01000001">
    <property type="protein sequence ID" value="RYB07875.1"/>
    <property type="molecule type" value="Genomic_DNA"/>
</dbReference>
<keyword evidence="4 6" id="KW-0460">Magnesium</keyword>
<comment type="cofactor">
    <cofactor evidence="1">
        <name>Mg(2+)</name>
        <dbReference type="ChEBI" id="CHEBI:18420"/>
    </cofactor>
</comment>
<dbReference type="RefSeq" id="WP_129217347.1">
    <property type="nucleotide sequence ID" value="NZ_QYBC01000001.1"/>
</dbReference>
<dbReference type="SUPFAM" id="SSF51621">
    <property type="entry name" value="Phosphoenolpyruvate/pyruvate domain"/>
    <property type="match status" value="1"/>
</dbReference>
<feature type="binding site" evidence="5">
    <location>
        <position position="68"/>
    </location>
    <ligand>
        <name>substrate</name>
    </ligand>
</feature>
<evidence type="ECO:0000313" key="9">
    <source>
        <dbReference type="Proteomes" id="UP000289411"/>
    </source>
</evidence>
<dbReference type="Gene3D" id="3.20.20.60">
    <property type="entry name" value="Phosphoenolpyruvate-binding domains"/>
    <property type="match status" value="1"/>
</dbReference>
<dbReference type="InterPro" id="IPR015813">
    <property type="entry name" value="Pyrv/PenolPyrv_kinase-like_dom"/>
</dbReference>
<comment type="similarity">
    <text evidence="2">Belongs to the HpcH/HpaI aldolase family.</text>
</comment>
<dbReference type="PIRSF" id="PIRSF015582">
    <property type="entry name" value="Cit_lyase_B"/>
    <property type="match status" value="1"/>
</dbReference>
<sequence>MIVRPRRSVVYVPAANGRALAKARRLDADAVILDLEDAVAPGEKAAARAAAGAALAEGGWGHRETVIRVNGLDTPWGAADLAAAAAAGPDAVLLPKVSGPDAVMRAAAALARAGAPEATRLWAMVETPAAVLAVAAIAAAAADPASRLAVLVLGTNDLAKDLRLRPGPGRAPLLPWLAATVAAGRLHGLDVLDGVFNGLDDPEGLAAEARQGRDFGCDGKTCIHPGQVAACNAAFAPDAAEIAWARRVATAFAGTEGVGANVLRIDGRMVERLHAEEAGRLLALAEALERRTAGGAEGVL</sequence>
<feature type="domain" description="HpcH/HpaI aldolase/citrate lyase" evidence="7">
    <location>
        <begin position="7"/>
        <end position="225"/>
    </location>
</feature>
<dbReference type="GO" id="GO:0016829">
    <property type="term" value="F:lyase activity"/>
    <property type="evidence" value="ECO:0007669"/>
    <property type="project" value="UniProtKB-KW"/>
</dbReference>
<dbReference type="PANTHER" id="PTHR32308:SF10">
    <property type="entry name" value="CITRATE LYASE SUBUNIT BETA"/>
    <property type="match status" value="1"/>
</dbReference>
<evidence type="ECO:0000259" key="7">
    <source>
        <dbReference type="Pfam" id="PF03328"/>
    </source>
</evidence>
<evidence type="ECO:0000313" key="8">
    <source>
        <dbReference type="EMBL" id="RYB07875.1"/>
    </source>
</evidence>
<dbReference type="GO" id="GO:0000287">
    <property type="term" value="F:magnesium ion binding"/>
    <property type="evidence" value="ECO:0007669"/>
    <property type="project" value="TreeGrafter"/>
</dbReference>
<name>A0A4Q2RHW2_9HYPH</name>